<keyword evidence="4" id="KW-0812">Transmembrane</keyword>
<dbReference type="RefSeq" id="XP_018333752.1">
    <property type="nucleotide sequence ID" value="XM_018478250.1"/>
</dbReference>
<evidence type="ECO:0000256" key="4">
    <source>
        <dbReference type="SAM" id="Phobius"/>
    </source>
</evidence>
<dbReference type="Pfam" id="PF13855">
    <property type="entry name" value="LRR_8"/>
    <property type="match status" value="2"/>
</dbReference>
<evidence type="ECO:0000256" key="2">
    <source>
        <dbReference type="ARBA" id="ARBA00022729"/>
    </source>
</evidence>
<dbReference type="InterPro" id="IPR050541">
    <property type="entry name" value="LRR_TM_domain-containing"/>
</dbReference>
<feature type="signal peptide" evidence="5">
    <location>
        <begin position="1"/>
        <end position="19"/>
    </location>
</feature>
<accession>A0A1W4XCB1</accession>
<dbReference type="PROSITE" id="PS51450">
    <property type="entry name" value="LRR"/>
    <property type="match status" value="1"/>
</dbReference>
<keyword evidence="4" id="KW-1133">Transmembrane helix</keyword>
<dbReference type="PANTHER" id="PTHR24369:SF210">
    <property type="entry name" value="CHAOPTIN-RELATED"/>
    <property type="match status" value="1"/>
</dbReference>
<keyword evidence="4" id="KW-0472">Membrane</keyword>
<evidence type="ECO:0000256" key="3">
    <source>
        <dbReference type="ARBA" id="ARBA00022737"/>
    </source>
</evidence>
<sequence length="649" mass="73396">MSITLKIIIFQLFLLASDCQDAEENNPNCNTNIREEMVRKYHYGDYEHLKTLNCYNVSEISEGFFEKWQSNPQYIDQISFMNSHLDTLPALTFNKLYNLKEISLKAAGITILEVGCFVGLKELNILQLDGNNIEVLEKGVLRNLPTLTTLYLSNNQLHTIHKDSFKGLINLKELFLNGNNLYFLLDDLFSPLNNVQKIDLSRNYLETLNASTFDHLVQLKYLYINSNRLKYLPPYLFKDLSMLIVLDISNNILTDISSGILSGLDSLTYFNVSHNQLTTFKSNNLYYLSNLVELNVAYNYISSLNTDELTIYLPNLKEIYLHENNWTCDMLLSIFRAFRMINVQVQPGNNYHEEGSLIGIPCTKLSINSSFASITNDSSGLSIHKTDESRFLQYNHILLEIAGRISNNNHLMEQLIHANINSSESIQIIADKVQNSAINAKSSDMYHLPGQNISDSIERTNILLESIINELRIEHSNTMNILQNLANHSTVNQDTPRLNSVNPQPLQLNQNVPLGSPNLEIVKFMNNMKTETKTILDIFMHNISQTIASIQTKINEPANSQNNYKNQLISERLQKNPSTSSAGSGNIAVIVCLCIVVIILIIILGIVYIQYKKGTCVANGLRRGTSNRPLGNKSDTDLIASSTFSNSEV</sequence>
<feature type="transmembrane region" description="Helical" evidence="4">
    <location>
        <begin position="587"/>
        <end position="609"/>
    </location>
</feature>
<dbReference type="KEGG" id="apln:108742889"/>
<keyword evidence="6" id="KW-1185">Reference proteome</keyword>
<evidence type="ECO:0000256" key="5">
    <source>
        <dbReference type="SAM" id="SignalP"/>
    </source>
</evidence>
<reference evidence="7 8" key="1">
    <citation type="submission" date="2025-04" db="UniProtKB">
        <authorList>
            <consortium name="RefSeq"/>
        </authorList>
    </citation>
    <scope>IDENTIFICATION</scope>
    <source>
        <tissue evidence="7 8">Entire body</tissue>
    </source>
</reference>
<organism evidence="6 10">
    <name type="scientific">Agrilus planipennis</name>
    <name type="common">Emerald ash borer</name>
    <name type="synonym">Agrilus marcopoli</name>
    <dbReference type="NCBI Taxonomy" id="224129"/>
    <lineage>
        <taxon>Eukaryota</taxon>
        <taxon>Metazoa</taxon>
        <taxon>Ecdysozoa</taxon>
        <taxon>Arthropoda</taxon>
        <taxon>Hexapoda</taxon>
        <taxon>Insecta</taxon>
        <taxon>Pterygota</taxon>
        <taxon>Neoptera</taxon>
        <taxon>Endopterygota</taxon>
        <taxon>Coleoptera</taxon>
        <taxon>Polyphaga</taxon>
        <taxon>Elateriformia</taxon>
        <taxon>Buprestoidea</taxon>
        <taxon>Buprestidae</taxon>
        <taxon>Agrilinae</taxon>
        <taxon>Agrilus</taxon>
    </lineage>
</organism>
<dbReference type="RefSeq" id="XP_018333759.1">
    <property type="nucleotide sequence ID" value="XM_018478257.1"/>
</dbReference>
<evidence type="ECO:0000256" key="1">
    <source>
        <dbReference type="ARBA" id="ARBA00022614"/>
    </source>
</evidence>
<dbReference type="RefSeq" id="XP_018333744.1">
    <property type="nucleotide sequence ID" value="XM_018478242.1"/>
</dbReference>
<proteinExistence type="predicted"/>
<protein>
    <submittedName>
        <fullName evidence="7 8">Leucine-rich repeat-containing protein 15-like</fullName>
    </submittedName>
</protein>
<feature type="chain" id="PRO_5010817864" evidence="5">
    <location>
        <begin position="20"/>
        <end position="649"/>
    </location>
</feature>
<evidence type="ECO:0000313" key="9">
    <source>
        <dbReference type="RefSeq" id="XP_018333759.1"/>
    </source>
</evidence>
<dbReference type="STRING" id="224129.A0A1W4XCB1"/>
<dbReference type="InterPro" id="IPR003591">
    <property type="entry name" value="Leu-rich_rpt_typical-subtyp"/>
</dbReference>
<name>A0A1W4XCB1_AGRPL</name>
<dbReference type="InterPro" id="IPR032675">
    <property type="entry name" value="LRR_dom_sf"/>
</dbReference>
<keyword evidence="3" id="KW-0677">Repeat</keyword>
<dbReference type="OrthoDB" id="8023798at2759"/>
<dbReference type="GeneID" id="108742889"/>
<keyword evidence="1" id="KW-0433">Leucine-rich repeat</keyword>
<evidence type="ECO:0000313" key="8">
    <source>
        <dbReference type="RefSeq" id="XP_018333752.1"/>
    </source>
</evidence>
<dbReference type="AlphaFoldDB" id="A0A1W4XCB1"/>
<gene>
    <name evidence="7 8 9 10 11" type="primary">LOC108742889</name>
</gene>
<keyword evidence="2 5" id="KW-0732">Signal</keyword>
<evidence type="ECO:0000313" key="6">
    <source>
        <dbReference type="Proteomes" id="UP000192223"/>
    </source>
</evidence>
<evidence type="ECO:0000313" key="7">
    <source>
        <dbReference type="RefSeq" id="XP_018333744.1"/>
    </source>
</evidence>
<evidence type="ECO:0000313" key="11">
    <source>
        <dbReference type="RefSeq" id="XP_018333774.1"/>
    </source>
</evidence>
<dbReference type="Gene3D" id="3.80.10.10">
    <property type="entry name" value="Ribonuclease Inhibitor"/>
    <property type="match status" value="2"/>
</dbReference>
<dbReference type="Proteomes" id="UP000192223">
    <property type="component" value="Unplaced"/>
</dbReference>
<evidence type="ECO:0000313" key="10">
    <source>
        <dbReference type="RefSeq" id="XP_018333766.1"/>
    </source>
</evidence>
<dbReference type="SUPFAM" id="SSF52058">
    <property type="entry name" value="L domain-like"/>
    <property type="match status" value="1"/>
</dbReference>
<dbReference type="InterPro" id="IPR001611">
    <property type="entry name" value="Leu-rich_rpt"/>
</dbReference>
<dbReference type="GO" id="GO:0005886">
    <property type="term" value="C:plasma membrane"/>
    <property type="evidence" value="ECO:0007669"/>
    <property type="project" value="TreeGrafter"/>
</dbReference>
<dbReference type="RefSeq" id="XP_018333774.1">
    <property type="nucleotide sequence ID" value="XM_018478272.1"/>
</dbReference>
<dbReference type="RefSeq" id="XP_018333766.1">
    <property type="nucleotide sequence ID" value="XM_018478264.1"/>
</dbReference>
<dbReference type="FunFam" id="3.80.10.10:FF:001164">
    <property type="entry name" value="GH01279p"/>
    <property type="match status" value="1"/>
</dbReference>
<dbReference type="SMART" id="SM00369">
    <property type="entry name" value="LRR_TYP"/>
    <property type="match status" value="9"/>
</dbReference>
<dbReference type="PANTHER" id="PTHR24369">
    <property type="entry name" value="ANTIGEN BSP, PUTATIVE-RELATED"/>
    <property type="match status" value="1"/>
</dbReference>